<evidence type="ECO:0000256" key="1">
    <source>
        <dbReference type="SAM" id="Phobius"/>
    </source>
</evidence>
<keyword evidence="1" id="KW-0812">Transmembrane</keyword>
<feature type="transmembrane region" description="Helical" evidence="1">
    <location>
        <begin position="6"/>
        <end position="31"/>
    </location>
</feature>
<keyword evidence="1" id="KW-1133">Transmembrane helix</keyword>
<accession>A0A0A9ARY1</accession>
<organism evidence="2">
    <name type="scientific">Arundo donax</name>
    <name type="common">Giant reed</name>
    <name type="synonym">Donax arundinaceus</name>
    <dbReference type="NCBI Taxonomy" id="35708"/>
    <lineage>
        <taxon>Eukaryota</taxon>
        <taxon>Viridiplantae</taxon>
        <taxon>Streptophyta</taxon>
        <taxon>Embryophyta</taxon>
        <taxon>Tracheophyta</taxon>
        <taxon>Spermatophyta</taxon>
        <taxon>Magnoliopsida</taxon>
        <taxon>Liliopsida</taxon>
        <taxon>Poales</taxon>
        <taxon>Poaceae</taxon>
        <taxon>PACMAD clade</taxon>
        <taxon>Arundinoideae</taxon>
        <taxon>Arundineae</taxon>
        <taxon>Arundo</taxon>
    </lineage>
</organism>
<proteinExistence type="predicted"/>
<keyword evidence="1" id="KW-0472">Membrane</keyword>
<reference evidence="2" key="1">
    <citation type="submission" date="2014-09" db="EMBL/GenBank/DDBJ databases">
        <authorList>
            <person name="Magalhaes I.L.F."/>
            <person name="Oliveira U."/>
            <person name="Santos F.R."/>
            <person name="Vidigal T.H.D.A."/>
            <person name="Brescovit A.D."/>
            <person name="Santos A.J."/>
        </authorList>
    </citation>
    <scope>NUCLEOTIDE SEQUENCE</scope>
    <source>
        <tissue evidence="2">Shoot tissue taken approximately 20 cm above the soil surface</tissue>
    </source>
</reference>
<dbReference type="AlphaFoldDB" id="A0A0A9ARY1"/>
<reference evidence="2" key="2">
    <citation type="journal article" date="2015" name="Data Brief">
        <title>Shoot transcriptome of the giant reed, Arundo donax.</title>
        <authorList>
            <person name="Barrero R.A."/>
            <person name="Guerrero F.D."/>
            <person name="Moolhuijzen P."/>
            <person name="Goolsby J.A."/>
            <person name="Tidwell J."/>
            <person name="Bellgard S.E."/>
            <person name="Bellgard M.I."/>
        </authorList>
    </citation>
    <scope>NUCLEOTIDE SEQUENCE</scope>
    <source>
        <tissue evidence="2">Shoot tissue taken approximately 20 cm above the soil surface</tissue>
    </source>
</reference>
<name>A0A0A9ARY1_ARUDO</name>
<evidence type="ECO:0000313" key="2">
    <source>
        <dbReference type="EMBL" id="JAD51640.1"/>
    </source>
</evidence>
<dbReference type="EMBL" id="GBRH01246255">
    <property type="protein sequence ID" value="JAD51640.1"/>
    <property type="molecule type" value="Transcribed_RNA"/>
</dbReference>
<protein>
    <submittedName>
        <fullName evidence="2">Uncharacterized protein</fullName>
    </submittedName>
</protein>
<sequence length="63" mass="7039">MYITCILDAVVLITCFAPLSWIILSAFHIILIPYGLFHFNSILCNPCGTCSGSHWLQHVCVTQ</sequence>